<dbReference type="EMBL" id="VBUT01000011">
    <property type="protein sequence ID" value="TLF74041.1"/>
    <property type="molecule type" value="Genomic_DNA"/>
</dbReference>
<comment type="caution">
    <text evidence="1">The sequence shown here is derived from an EMBL/GenBank/DDBJ whole genome shotgun (WGS) entry which is preliminary data.</text>
</comment>
<accession>A0A5R8NE96</accession>
<evidence type="ECO:0000313" key="2">
    <source>
        <dbReference type="Proteomes" id="UP000306378"/>
    </source>
</evidence>
<dbReference type="AlphaFoldDB" id="A0A5R8NE96"/>
<organism evidence="1 2">
    <name type="scientific">Nocardia cyriacigeorgica</name>
    <dbReference type="NCBI Taxonomy" id="135487"/>
    <lineage>
        <taxon>Bacteria</taxon>
        <taxon>Bacillati</taxon>
        <taxon>Actinomycetota</taxon>
        <taxon>Actinomycetes</taxon>
        <taxon>Mycobacteriales</taxon>
        <taxon>Nocardiaceae</taxon>
        <taxon>Nocardia</taxon>
    </lineage>
</organism>
<name>A0A5R8NE96_9NOCA</name>
<dbReference type="RefSeq" id="WP_138451703.1">
    <property type="nucleotide sequence ID" value="NZ_VBUT01000011.1"/>
</dbReference>
<evidence type="ECO:0000313" key="1">
    <source>
        <dbReference type="EMBL" id="TLF74041.1"/>
    </source>
</evidence>
<proteinExistence type="predicted"/>
<protein>
    <submittedName>
        <fullName evidence="1">Uncharacterized protein</fullName>
    </submittedName>
</protein>
<dbReference type="Proteomes" id="UP000306378">
    <property type="component" value="Unassembled WGS sequence"/>
</dbReference>
<gene>
    <name evidence="1" type="ORF">FEK34_25300</name>
</gene>
<reference evidence="1 2" key="1">
    <citation type="submission" date="2019-05" db="EMBL/GenBank/DDBJ databases">
        <title>Genomes sequences of two Nocardia cyriacigeorgica environmental isolates, type strains Nocardia asteroides ATCC 19247 and Nocardia cyriacigeorgica DSM 44484.</title>
        <authorList>
            <person name="Vautrin F."/>
            <person name="Bergeron E."/>
            <person name="Dubost A."/>
            <person name="Abrouk D."/>
            <person name="Rodriguez Nava V."/>
            <person name="Pujic P."/>
        </authorList>
    </citation>
    <scope>NUCLEOTIDE SEQUENCE [LARGE SCALE GENOMIC DNA]</scope>
    <source>
        <strain evidence="1 2">EML 446</strain>
    </source>
</reference>
<sequence length="265" mass="29620">MVEREEWVGTDSEIAKAWNGLVPVIEAWQKRVDTRESLDIAAGSSLAADDEHSKPCEVSYSVDSNIHVAVDHLHAVKVLVHDSKVLHTMAPFTLVRGALESLSAAFWILHPTSRTERITRSLLWSAKNYKDQRTAFTPLELDPSAYGGLKPRMDSIFEVAARRGIPNEDVDRRLFSTDVVLYVDERMDALQIAFIWRLCSGFAHGRPWAILGSSHKEEREPLRPDTVALRLSADPERVVIAVAQAVALLNTVAELRQLRATNHLG</sequence>